<proteinExistence type="predicted"/>
<dbReference type="Proteomes" id="UP001500582">
    <property type="component" value="Unassembled WGS sequence"/>
</dbReference>
<name>A0ABP8GZK5_9SPHI</name>
<gene>
    <name evidence="1" type="ORF">GCM10023149_38480</name>
</gene>
<dbReference type="EMBL" id="BAABFT010000012">
    <property type="protein sequence ID" value="GAA4332289.1"/>
    <property type="molecule type" value="Genomic_DNA"/>
</dbReference>
<protein>
    <submittedName>
        <fullName evidence="1">Uncharacterized protein</fullName>
    </submittedName>
</protein>
<evidence type="ECO:0000313" key="1">
    <source>
        <dbReference type="EMBL" id="GAA4332289.1"/>
    </source>
</evidence>
<keyword evidence="2" id="KW-1185">Reference proteome</keyword>
<comment type="caution">
    <text evidence="1">The sequence shown here is derived from an EMBL/GenBank/DDBJ whole genome shotgun (WGS) entry which is preliminary data.</text>
</comment>
<organism evidence="1 2">
    <name type="scientific">Mucilaginibacter gynuensis</name>
    <dbReference type="NCBI Taxonomy" id="1302236"/>
    <lineage>
        <taxon>Bacteria</taxon>
        <taxon>Pseudomonadati</taxon>
        <taxon>Bacteroidota</taxon>
        <taxon>Sphingobacteriia</taxon>
        <taxon>Sphingobacteriales</taxon>
        <taxon>Sphingobacteriaceae</taxon>
        <taxon>Mucilaginibacter</taxon>
    </lineage>
</organism>
<sequence>MEVYEDATSYSYKGFSKKIALLSQLPPKVNKNVDRIMRSTFGDFYPYITFRDGQIVNLKKYFADSNALNRKYGIIPKYDLVFRLKDTLSAIKLYTIFLQLDEYGQVLHINWPRAHPATNKFRDVKSVEYFVLKKAVEFKFNEKGYTVHFSYDKGQEKFFWEFMFPVIGGEKGERKDYDVIKVNWQRNDENNYMIYKTQVISIYD</sequence>
<accession>A0ABP8GZK5</accession>
<evidence type="ECO:0000313" key="2">
    <source>
        <dbReference type="Proteomes" id="UP001500582"/>
    </source>
</evidence>
<reference evidence="2" key="1">
    <citation type="journal article" date="2019" name="Int. J. Syst. Evol. Microbiol.">
        <title>The Global Catalogue of Microorganisms (GCM) 10K type strain sequencing project: providing services to taxonomists for standard genome sequencing and annotation.</title>
        <authorList>
            <consortium name="The Broad Institute Genomics Platform"/>
            <consortium name="The Broad Institute Genome Sequencing Center for Infectious Disease"/>
            <person name="Wu L."/>
            <person name="Ma J."/>
        </authorList>
    </citation>
    <scope>NUCLEOTIDE SEQUENCE [LARGE SCALE GENOMIC DNA]</scope>
    <source>
        <strain evidence="2">JCM 17705</strain>
    </source>
</reference>